<comment type="subcellular location">
    <subcellularLocation>
        <location evidence="1">Membrane</location>
        <topology evidence="1">Single-pass membrane protein</topology>
    </subcellularLocation>
</comment>
<sequence length="263" mass="29349">MFLVLFIVLILGFHGRASKITGHGSTFADYGGEAHYKCKLEDPKDVLQVTWQRLYKDNSIENLATYSKRFGEQVNDPYKGKIAFTETSLQFSSITVRNVTWEDEGCYLCSFNAYPGGSKRHKTCLKVEGVSNVQTLVHKPHGGSENTAIFSCSVTGKPAPEIKWDYSAPVTVLEQSQTSAVGNEDLTITSYSNLTLQLSPNWEGKIDCVINSKKGERRESVVRYEKKKDDIEKERTASSTNIIIISTTTTALLFFASQLLFFG</sequence>
<feature type="domain" description="Ig-like" evidence="10">
    <location>
        <begin position="31"/>
        <end position="109"/>
    </location>
</feature>
<keyword evidence="8" id="KW-0393">Immunoglobulin domain</keyword>
<name>A0AAV2LGE2_KNICA</name>
<keyword evidence="6" id="KW-1015">Disulfide bond</keyword>
<dbReference type="GO" id="GO:0034113">
    <property type="term" value="P:heterotypic cell-cell adhesion"/>
    <property type="evidence" value="ECO:0007669"/>
    <property type="project" value="TreeGrafter"/>
</dbReference>
<gene>
    <name evidence="11" type="ORF">KC01_LOCUS26793</name>
</gene>
<evidence type="ECO:0000259" key="10">
    <source>
        <dbReference type="PROSITE" id="PS50835"/>
    </source>
</evidence>
<accession>A0AAV2LGE2</accession>
<keyword evidence="3 9" id="KW-0732">Signal</keyword>
<evidence type="ECO:0000256" key="3">
    <source>
        <dbReference type="ARBA" id="ARBA00022729"/>
    </source>
</evidence>
<dbReference type="Proteomes" id="UP001497482">
    <property type="component" value="Chromosome 22"/>
</dbReference>
<dbReference type="InterPro" id="IPR047164">
    <property type="entry name" value="OX2G-like"/>
</dbReference>
<dbReference type="EMBL" id="OZ035844">
    <property type="protein sequence ID" value="CAL1598407.1"/>
    <property type="molecule type" value="Genomic_DNA"/>
</dbReference>
<feature type="signal peptide" evidence="9">
    <location>
        <begin position="1"/>
        <end position="17"/>
    </location>
</feature>
<evidence type="ECO:0000256" key="9">
    <source>
        <dbReference type="SAM" id="SignalP"/>
    </source>
</evidence>
<feature type="chain" id="PRO_5044010667" description="Ig-like domain-containing protein" evidence="9">
    <location>
        <begin position="18"/>
        <end position="263"/>
    </location>
</feature>
<dbReference type="InterPro" id="IPR013106">
    <property type="entry name" value="Ig_V-set"/>
</dbReference>
<proteinExistence type="predicted"/>
<evidence type="ECO:0000313" key="12">
    <source>
        <dbReference type="Proteomes" id="UP001497482"/>
    </source>
</evidence>
<dbReference type="GO" id="GO:0098632">
    <property type="term" value="F:cell-cell adhesion mediator activity"/>
    <property type="evidence" value="ECO:0007669"/>
    <property type="project" value="InterPro"/>
</dbReference>
<evidence type="ECO:0000256" key="8">
    <source>
        <dbReference type="ARBA" id="ARBA00023319"/>
    </source>
</evidence>
<dbReference type="PANTHER" id="PTHR46841:SF7">
    <property type="entry name" value="IG-LIKE DOMAIN-CONTAINING PROTEIN"/>
    <property type="match status" value="1"/>
</dbReference>
<keyword evidence="4" id="KW-1133">Transmembrane helix</keyword>
<evidence type="ECO:0000313" key="11">
    <source>
        <dbReference type="EMBL" id="CAL1598407.1"/>
    </source>
</evidence>
<keyword evidence="12" id="KW-1185">Reference proteome</keyword>
<evidence type="ECO:0000256" key="2">
    <source>
        <dbReference type="ARBA" id="ARBA00022692"/>
    </source>
</evidence>
<dbReference type="InterPro" id="IPR013783">
    <property type="entry name" value="Ig-like_fold"/>
</dbReference>
<dbReference type="Pfam" id="PF08205">
    <property type="entry name" value="C2-set_2"/>
    <property type="match status" value="1"/>
</dbReference>
<organism evidence="11 12">
    <name type="scientific">Knipowitschia caucasica</name>
    <name type="common">Caucasian dwarf goby</name>
    <name type="synonym">Pomatoschistus caucasicus</name>
    <dbReference type="NCBI Taxonomy" id="637954"/>
    <lineage>
        <taxon>Eukaryota</taxon>
        <taxon>Metazoa</taxon>
        <taxon>Chordata</taxon>
        <taxon>Craniata</taxon>
        <taxon>Vertebrata</taxon>
        <taxon>Euteleostomi</taxon>
        <taxon>Actinopterygii</taxon>
        <taxon>Neopterygii</taxon>
        <taxon>Teleostei</taxon>
        <taxon>Neoteleostei</taxon>
        <taxon>Acanthomorphata</taxon>
        <taxon>Gobiaria</taxon>
        <taxon>Gobiiformes</taxon>
        <taxon>Gobioidei</taxon>
        <taxon>Gobiidae</taxon>
        <taxon>Gobiinae</taxon>
        <taxon>Knipowitschia</taxon>
    </lineage>
</organism>
<keyword evidence="2" id="KW-0812">Transmembrane</keyword>
<keyword evidence="7" id="KW-0325">Glycoprotein</keyword>
<evidence type="ECO:0000256" key="5">
    <source>
        <dbReference type="ARBA" id="ARBA00023136"/>
    </source>
</evidence>
<dbReference type="Pfam" id="PF07686">
    <property type="entry name" value="V-set"/>
    <property type="match status" value="1"/>
</dbReference>
<dbReference type="GO" id="GO:0009986">
    <property type="term" value="C:cell surface"/>
    <property type="evidence" value="ECO:0007669"/>
    <property type="project" value="TreeGrafter"/>
</dbReference>
<dbReference type="InterPro" id="IPR007110">
    <property type="entry name" value="Ig-like_dom"/>
</dbReference>
<dbReference type="PROSITE" id="PS50835">
    <property type="entry name" value="IG_LIKE"/>
    <property type="match status" value="2"/>
</dbReference>
<protein>
    <recommendedName>
        <fullName evidence="10">Ig-like domain-containing protein</fullName>
    </recommendedName>
</protein>
<keyword evidence="5" id="KW-0472">Membrane</keyword>
<dbReference type="PANTHER" id="PTHR46841">
    <property type="entry name" value="OX-2 MEMBRANE GLYCOPROTEIN"/>
    <property type="match status" value="1"/>
</dbReference>
<dbReference type="InterPro" id="IPR036179">
    <property type="entry name" value="Ig-like_dom_sf"/>
</dbReference>
<dbReference type="AlphaFoldDB" id="A0AAV2LGE2"/>
<dbReference type="GO" id="GO:0030424">
    <property type="term" value="C:axon"/>
    <property type="evidence" value="ECO:0007669"/>
    <property type="project" value="TreeGrafter"/>
</dbReference>
<reference evidence="11 12" key="1">
    <citation type="submission" date="2024-04" db="EMBL/GenBank/DDBJ databases">
        <authorList>
            <person name="Waldvogel A.-M."/>
            <person name="Schoenle A."/>
        </authorList>
    </citation>
    <scope>NUCLEOTIDE SEQUENCE [LARGE SCALE GENOMIC DNA]</scope>
</reference>
<evidence type="ECO:0000256" key="1">
    <source>
        <dbReference type="ARBA" id="ARBA00004167"/>
    </source>
</evidence>
<evidence type="ECO:0000256" key="6">
    <source>
        <dbReference type="ARBA" id="ARBA00023157"/>
    </source>
</evidence>
<feature type="domain" description="Ig-like" evidence="10">
    <location>
        <begin position="143"/>
        <end position="223"/>
    </location>
</feature>
<dbReference type="GO" id="GO:0043025">
    <property type="term" value="C:neuronal cell body"/>
    <property type="evidence" value="ECO:0007669"/>
    <property type="project" value="TreeGrafter"/>
</dbReference>
<dbReference type="SUPFAM" id="SSF48726">
    <property type="entry name" value="Immunoglobulin"/>
    <property type="match status" value="2"/>
</dbReference>
<evidence type="ECO:0000256" key="7">
    <source>
        <dbReference type="ARBA" id="ARBA00023180"/>
    </source>
</evidence>
<dbReference type="GO" id="GO:0016020">
    <property type="term" value="C:membrane"/>
    <property type="evidence" value="ECO:0007669"/>
    <property type="project" value="UniProtKB-SubCell"/>
</dbReference>
<evidence type="ECO:0000256" key="4">
    <source>
        <dbReference type="ARBA" id="ARBA00022989"/>
    </source>
</evidence>
<dbReference type="Gene3D" id="2.60.40.10">
    <property type="entry name" value="Immunoglobulins"/>
    <property type="match status" value="2"/>
</dbReference>
<dbReference type="InterPro" id="IPR013162">
    <property type="entry name" value="CD80_C2-set"/>
</dbReference>
<dbReference type="GO" id="GO:0150079">
    <property type="term" value="P:negative regulation of neuroinflammatory response"/>
    <property type="evidence" value="ECO:0007669"/>
    <property type="project" value="TreeGrafter"/>
</dbReference>
<dbReference type="SMART" id="SM00406">
    <property type="entry name" value="IGv"/>
    <property type="match status" value="1"/>
</dbReference>